<dbReference type="Pfam" id="PF02515">
    <property type="entry name" value="CoA_transf_3"/>
    <property type="match status" value="1"/>
</dbReference>
<proteinExistence type="predicted"/>
<dbReference type="PANTHER" id="PTHR48228:SF7">
    <property type="entry name" value="FATTY ACYL-COA TRANSFERASE RV3272-RELATED"/>
    <property type="match status" value="1"/>
</dbReference>
<protein>
    <submittedName>
        <fullName evidence="1">CoA transferase</fullName>
    </submittedName>
</protein>
<dbReference type="EMBL" id="JAPWIE010000004">
    <property type="protein sequence ID" value="MCZ4551493.1"/>
    <property type="molecule type" value="Genomic_DNA"/>
</dbReference>
<name>A0ABT4MWV6_GORRU</name>
<dbReference type="RefSeq" id="WP_301572333.1">
    <property type="nucleotide sequence ID" value="NZ_JAPWIE010000004.1"/>
</dbReference>
<dbReference type="SUPFAM" id="SSF89796">
    <property type="entry name" value="CoA-transferase family III (CaiB/BaiF)"/>
    <property type="match status" value="2"/>
</dbReference>
<keyword evidence="2" id="KW-1185">Reference proteome</keyword>
<dbReference type="Gene3D" id="3.40.50.10540">
    <property type="entry name" value="Crotonobetainyl-coa:carnitine coa-transferase, domain 1"/>
    <property type="match status" value="1"/>
</dbReference>
<evidence type="ECO:0000313" key="1">
    <source>
        <dbReference type="EMBL" id="MCZ4551493.1"/>
    </source>
</evidence>
<evidence type="ECO:0000313" key="2">
    <source>
        <dbReference type="Proteomes" id="UP001067235"/>
    </source>
</evidence>
<dbReference type="InterPro" id="IPR003673">
    <property type="entry name" value="CoA-Trfase_fam_III"/>
</dbReference>
<sequence length="391" mass="40555">MTAPARRWAESGLAHLTGEPGGAPDFSRSRILERADRIAAPLGVDAALLLAGRAGLTGTTRAGRTSVGGSTRLMRCRDTWCVFTLARPSDLDVIGALLETGEPIDDPWQLLADAAADREAAELVERGRLLGMPCAVLNSHGGEPVVSQQLWSARAPRPVDPGLLVVDLSAMWAGPLCGQLLRTLGATVIKVESPDRPDGARYGNADFFEWMNGGKLQFSAPVSSESPVLAALLDAADVVIEASRPRALEQAGLAAATRAPRPGRVWVRITGYGAGQDERDRVAFGDDAAAAGGLVGTGTQGPIFCGDAIADPLTGLEAAHAVLESLGRGGGEVLDVAMAGVAARYAAIPLAPVGSDAAVSAPPVPSIVRHPVKTVDAHWVRMLVDERSGLC</sequence>
<dbReference type="Proteomes" id="UP001067235">
    <property type="component" value="Unassembled WGS sequence"/>
</dbReference>
<accession>A0ABT4MWV6</accession>
<reference evidence="1" key="1">
    <citation type="submission" date="2022-12" db="EMBL/GenBank/DDBJ databases">
        <authorList>
            <person name="Krivoruchko A.V."/>
            <person name="Elkin A."/>
        </authorList>
    </citation>
    <scope>NUCLEOTIDE SEQUENCE</scope>
    <source>
        <strain evidence="1">IEGM 1388</strain>
    </source>
</reference>
<dbReference type="InterPro" id="IPR050509">
    <property type="entry name" value="CoA-transferase_III"/>
</dbReference>
<dbReference type="GO" id="GO:0016740">
    <property type="term" value="F:transferase activity"/>
    <property type="evidence" value="ECO:0007669"/>
    <property type="project" value="UniProtKB-KW"/>
</dbReference>
<organism evidence="1 2">
    <name type="scientific">Gordonia rubripertincta</name>
    <name type="common">Rhodococcus corallinus</name>
    <dbReference type="NCBI Taxonomy" id="36822"/>
    <lineage>
        <taxon>Bacteria</taxon>
        <taxon>Bacillati</taxon>
        <taxon>Actinomycetota</taxon>
        <taxon>Actinomycetes</taxon>
        <taxon>Mycobacteriales</taxon>
        <taxon>Gordoniaceae</taxon>
        <taxon>Gordonia</taxon>
    </lineage>
</organism>
<comment type="caution">
    <text evidence="1">The sequence shown here is derived from an EMBL/GenBank/DDBJ whole genome shotgun (WGS) entry which is preliminary data.</text>
</comment>
<dbReference type="InterPro" id="IPR023606">
    <property type="entry name" value="CoA-Trfase_III_dom_1_sf"/>
</dbReference>
<dbReference type="PANTHER" id="PTHR48228">
    <property type="entry name" value="SUCCINYL-COA--D-CITRAMALATE COA-TRANSFERASE"/>
    <property type="match status" value="1"/>
</dbReference>
<gene>
    <name evidence="1" type="ORF">O4213_15990</name>
</gene>
<keyword evidence="1" id="KW-0808">Transferase</keyword>